<dbReference type="Gene3D" id="2.120.10.10">
    <property type="match status" value="1"/>
</dbReference>
<dbReference type="PANTHER" id="PTHR43752">
    <property type="entry name" value="BNR/ASP-BOX REPEAT FAMILY PROTEIN"/>
    <property type="match status" value="1"/>
</dbReference>
<accession>A0ABY4CT40</accession>
<sequence>MNEGKLYQVPTDSERVEALLPTFCVQNHASNIMPLKNGDLLCVWFSGTQEGIPDISIYMSRFNKGESEWSTPVKLSDDPTRSEQNPVLFSTPDGKLWILYTAQKSGNQDTAEVRYRISHDNGYTWGGIQTLFDIPGIFIRQPIVVLDNGEWLLPVFYCKTLYGEKWVGDNDYSAVKISNDEGKTWREYEVPNSIGCVHMNVEKLSDGTLLALFRSRWADRIYVSRSRDNGKTWTDPVPTELPNNNSSIQFTKLSNGHLALVFNNMNADNCTERRTSLYDDIEDEEDRENIVMEQSNVDKKKAFWGAPRAPMSIAVSEDEGKTWPFIRDIEVGDGYCMTNNSKEKLNREYSYPSVKQTPDGKIHITFTYFRRWIKYVCITEDWIKA</sequence>
<dbReference type="InterPro" id="IPR011040">
    <property type="entry name" value="Sialidase"/>
</dbReference>
<reference evidence="2" key="1">
    <citation type="submission" date="2021-12" db="EMBL/GenBank/DDBJ databases">
        <title>Alicyclobacillaceae gen. nov., sp. nov., isolated from chalcocite enrichment system.</title>
        <authorList>
            <person name="Jiang Z."/>
        </authorList>
    </citation>
    <scope>NUCLEOTIDE SEQUENCE</scope>
    <source>
        <strain evidence="2">MYW30-H2</strain>
    </source>
</reference>
<evidence type="ECO:0000313" key="2">
    <source>
        <dbReference type="EMBL" id="UOF92821.1"/>
    </source>
</evidence>
<organism evidence="2 3">
    <name type="scientific">Fodinisporobacter ferrooxydans</name>
    <dbReference type="NCBI Taxonomy" id="2901836"/>
    <lineage>
        <taxon>Bacteria</taxon>
        <taxon>Bacillati</taxon>
        <taxon>Bacillota</taxon>
        <taxon>Bacilli</taxon>
        <taxon>Bacillales</taxon>
        <taxon>Alicyclobacillaceae</taxon>
        <taxon>Fodinisporobacter</taxon>
    </lineage>
</organism>
<dbReference type="SUPFAM" id="SSF50939">
    <property type="entry name" value="Sialidases"/>
    <property type="match status" value="1"/>
</dbReference>
<name>A0ABY4CT40_9BACL</name>
<dbReference type="RefSeq" id="WP_347439480.1">
    <property type="nucleotide sequence ID" value="NZ_CP089291.1"/>
</dbReference>
<proteinExistence type="predicted"/>
<evidence type="ECO:0000259" key="1">
    <source>
        <dbReference type="Pfam" id="PF13088"/>
    </source>
</evidence>
<dbReference type="Proteomes" id="UP000830167">
    <property type="component" value="Chromosome"/>
</dbReference>
<keyword evidence="3" id="KW-1185">Reference proteome</keyword>
<evidence type="ECO:0000313" key="3">
    <source>
        <dbReference type="Proteomes" id="UP000830167"/>
    </source>
</evidence>
<feature type="domain" description="Sialidase" evidence="1">
    <location>
        <begin position="38"/>
        <end position="364"/>
    </location>
</feature>
<dbReference type="PANTHER" id="PTHR43752:SF2">
    <property type="entry name" value="BNR_ASP-BOX REPEAT FAMILY PROTEIN"/>
    <property type="match status" value="1"/>
</dbReference>
<dbReference type="EMBL" id="CP089291">
    <property type="protein sequence ID" value="UOF92821.1"/>
    <property type="molecule type" value="Genomic_DNA"/>
</dbReference>
<dbReference type="CDD" id="cd15482">
    <property type="entry name" value="Sialidase_non-viral"/>
    <property type="match status" value="1"/>
</dbReference>
<dbReference type="Pfam" id="PF13088">
    <property type="entry name" value="BNR_2"/>
    <property type="match status" value="1"/>
</dbReference>
<gene>
    <name evidence="2" type="ORF">LSG31_09595</name>
</gene>
<protein>
    <submittedName>
        <fullName evidence="2">Exo-alpha-sialidase</fullName>
    </submittedName>
</protein>
<dbReference type="InterPro" id="IPR036278">
    <property type="entry name" value="Sialidase_sf"/>
</dbReference>